<sequence length="145" mass="16668">MFVRNKLVPELIVTDLERSLAFWVSLLGFQVAYRRPEEGFAYLDLQGAQLMLEQINLDDQWITGRLEVPLGRGINFQIEVTEVAPVIERLRHAGWPLFQACEDAWYRAGDVEVGQRQFLVQDPDGYLLRLGERLGERPLGRAVPM</sequence>
<dbReference type="CDD" id="cd08349">
    <property type="entry name" value="BLMA_like"/>
    <property type="match status" value="1"/>
</dbReference>
<dbReference type="InterPro" id="IPR004360">
    <property type="entry name" value="Glyas_Fos-R_dOase_dom"/>
</dbReference>
<dbReference type="InterPro" id="IPR029068">
    <property type="entry name" value="Glyas_Bleomycin-R_OHBP_Dase"/>
</dbReference>
<evidence type="ECO:0000313" key="5">
    <source>
        <dbReference type="EMBL" id="WMW03758.1"/>
    </source>
</evidence>
<reference evidence="5 6" key="1">
    <citation type="submission" date="2023-08" db="EMBL/GenBank/DDBJ databases">
        <title>Complete Genome Sequence of Pseudomonas entomophila TVIN A01.</title>
        <authorList>
            <person name="Shelke T."/>
            <person name="Mahar N.S."/>
            <person name="Gupta I."/>
            <person name="Gupta V."/>
        </authorList>
    </citation>
    <scope>NUCLEOTIDE SEQUENCE [LARGE SCALE GENOMIC DNA]</scope>
    <source>
        <strain evidence="5 6">TVIN-A01</strain>
    </source>
</reference>
<dbReference type="PROSITE" id="PS51819">
    <property type="entry name" value="VOC"/>
    <property type="match status" value="1"/>
</dbReference>
<protein>
    <recommendedName>
        <fullName evidence="2">Bleomycin resistance protein</fullName>
    </recommendedName>
</protein>
<evidence type="ECO:0000313" key="6">
    <source>
        <dbReference type="Proteomes" id="UP001183127"/>
    </source>
</evidence>
<keyword evidence="6" id="KW-1185">Reference proteome</keyword>
<dbReference type="RefSeq" id="WP_011533881.1">
    <property type="nucleotide sequence ID" value="NZ_CP132921.1"/>
</dbReference>
<dbReference type="Gene3D" id="3.10.180.10">
    <property type="entry name" value="2,3-Dihydroxybiphenyl 1,2-Dioxygenase, domain 1"/>
    <property type="match status" value="1"/>
</dbReference>
<dbReference type="InterPro" id="IPR000335">
    <property type="entry name" value="Bleomycin-R"/>
</dbReference>
<comment type="similarity">
    <text evidence="1">Belongs to the bleomycin resistance protein family.</text>
</comment>
<evidence type="ECO:0000259" key="4">
    <source>
        <dbReference type="PROSITE" id="PS51819"/>
    </source>
</evidence>
<organism evidence="5 6">
    <name type="scientific">Pseudomonas entomophila</name>
    <dbReference type="NCBI Taxonomy" id="312306"/>
    <lineage>
        <taxon>Bacteria</taxon>
        <taxon>Pseudomonadati</taxon>
        <taxon>Pseudomonadota</taxon>
        <taxon>Gammaproteobacteria</taxon>
        <taxon>Pseudomonadales</taxon>
        <taxon>Pseudomonadaceae</taxon>
        <taxon>Pseudomonas</taxon>
    </lineage>
</organism>
<feature type="domain" description="VOC" evidence="4">
    <location>
        <begin position="4"/>
        <end position="133"/>
    </location>
</feature>
<evidence type="ECO:0000256" key="2">
    <source>
        <dbReference type="ARBA" id="ARBA00021572"/>
    </source>
</evidence>
<evidence type="ECO:0000256" key="1">
    <source>
        <dbReference type="ARBA" id="ARBA00011051"/>
    </source>
</evidence>
<dbReference type="InterPro" id="IPR037523">
    <property type="entry name" value="VOC_core"/>
</dbReference>
<accession>A0ABY9QIA5</accession>
<dbReference type="Pfam" id="PF00903">
    <property type="entry name" value="Glyoxalase"/>
    <property type="match status" value="1"/>
</dbReference>
<evidence type="ECO:0000256" key="3">
    <source>
        <dbReference type="ARBA" id="ARBA00023251"/>
    </source>
</evidence>
<dbReference type="Proteomes" id="UP001183127">
    <property type="component" value="Chromosome"/>
</dbReference>
<proteinExistence type="inferred from homology"/>
<dbReference type="EMBL" id="CP132921">
    <property type="protein sequence ID" value="WMW03758.1"/>
    <property type="molecule type" value="Genomic_DNA"/>
</dbReference>
<keyword evidence="3" id="KW-0046">Antibiotic resistance</keyword>
<dbReference type="GeneID" id="32805844"/>
<gene>
    <name evidence="5" type="ORF">RAH46_15580</name>
</gene>
<name>A0ABY9QIA5_9PSED</name>
<dbReference type="SUPFAM" id="SSF54593">
    <property type="entry name" value="Glyoxalase/Bleomycin resistance protein/Dihydroxybiphenyl dioxygenase"/>
    <property type="match status" value="1"/>
</dbReference>